<accession>S5MS94</accession>
<dbReference type="AlphaFoldDB" id="S5MS94"/>
<proteinExistence type="predicted"/>
<evidence type="ECO:0000313" key="1">
    <source>
        <dbReference type="EMBL" id="AGR57509.1"/>
    </source>
</evidence>
<dbReference type="KEGG" id="sbz:A464_323"/>
<protein>
    <submittedName>
        <fullName evidence="1">Uncharacterized protein</fullName>
    </submittedName>
</protein>
<reference evidence="1 2" key="1">
    <citation type="submission" date="2013-07" db="EMBL/GenBank/DDBJ databases">
        <title>Genome sequence of Salmonella bongori N268-08 - a rare clinical isolate.</title>
        <authorList>
            <person name="Marti R."/>
            <person name="Hagens S."/>
            <person name="Loessner M.J."/>
            <person name="Klumpp J."/>
        </authorList>
    </citation>
    <scope>NUCLEOTIDE SEQUENCE [LARGE SCALE GENOMIC DNA]</scope>
    <source>
        <strain evidence="1 2">N268-08</strain>
    </source>
</reference>
<name>S5MS94_SALBN</name>
<dbReference type="PATRIC" id="fig|1197719.3.peg.324"/>
<organism evidence="1 2">
    <name type="scientific">Salmonella bongori N268-08</name>
    <dbReference type="NCBI Taxonomy" id="1197719"/>
    <lineage>
        <taxon>Bacteria</taxon>
        <taxon>Pseudomonadati</taxon>
        <taxon>Pseudomonadota</taxon>
        <taxon>Gammaproteobacteria</taxon>
        <taxon>Enterobacterales</taxon>
        <taxon>Enterobacteriaceae</taxon>
        <taxon>Salmonella</taxon>
    </lineage>
</organism>
<sequence length="37" mass="4035">MSLTLIIAWGKVGGIMLKFRLYEAELAGGYCDGLEQS</sequence>
<dbReference type="HOGENOM" id="CLU_3348310_0_0_6"/>
<dbReference type="EMBL" id="CP006608">
    <property type="protein sequence ID" value="AGR57509.1"/>
    <property type="molecule type" value="Genomic_DNA"/>
</dbReference>
<gene>
    <name evidence="1" type="ORF">A464_323</name>
</gene>
<evidence type="ECO:0000313" key="2">
    <source>
        <dbReference type="Proteomes" id="UP000015042"/>
    </source>
</evidence>
<dbReference type="Proteomes" id="UP000015042">
    <property type="component" value="Chromosome"/>
</dbReference>